<dbReference type="EMBL" id="JAFCIX010000178">
    <property type="protein sequence ID" value="KAH6596864.1"/>
    <property type="molecule type" value="Genomic_DNA"/>
</dbReference>
<accession>A0ABQ8FFN4</accession>
<feature type="compositionally biased region" description="Basic and acidic residues" evidence="1">
    <location>
        <begin position="128"/>
        <end position="139"/>
    </location>
</feature>
<name>A0ABQ8FFN4_9FUNG</name>
<evidence type="ECO:0000256" key="1">
    <source>
        <dbReference type="SAM" id="MobiDB-lite"/>
    </source>
</evidence>
<sequence>MRLSAITLSMYLIGTVSVSSYPTGGSEPESESCNNGLGHQATGECDHSSGKVEDPRGGSLKPEEPAQDPFKPFSFYDGNGPKPLEDPQPEEQNNEVIKNPKKGFNPDLSGPPSLDIGISIESHQTKGSKGDSPEPKEFTQDPSTWYTDSENDRPKPLEDPPTQEQNKEVIKPPKKGFSPDSSGPTSLYMSISAESHQTRDNRGSALGRIKGGSVKSKEPAQDPFKSFSAYYSNEPKEPQDFRTQEQSGGAIKPPKKGFSPDSSGPTSLYMGIDTGSHQTKYNRGSALGRIKFEAPKEDSLEPKEPAHNPYESLSVSNIYNLKPPQDLSTQEQNNEAITAPKVGSNHDSSSFTGAVTGSGGAANTDDHLEEESQGSALGQTKEEDDPIPDSSALEDIDMDLPGELIDPQEDERPTFVPTPNPNPTPLKKTPKLTSVHGFLALHNSKMPLSHRQGQALELFSLLNKPERLEGTKNEYTLERISWPEKEKTEQENMMAYFKSTYDIKKKNQNLMECERKIFSFPTPGPSLASKYFEAKKSQTKTIEKRALTDEEEGEYLIYLCLTIRGEFLSAQFQSKQAWSKLTDEQMEFYQYLGPMVKNMIFQFKEPTTASQ</sequence>
<feature type="compositionally biased region" description="Basic and acidic residues" evidence="1">
    <location>
        <begin position="234"/>
        <end position="243"/>
    </location>
</feature>
<feature type="compositionally biased region" description="Polar residues" evidence="1">
    <location>
        <begin position="326"/>
        <end position="336"/>
    </location>
</feature>
<evidence type="ECO:0000256" key="2">
    <source>
        <dbReference type="SAM" id="SignalP"/>
    </source>
</evidence>
<gene>
    <name evidence="3" type="ORF">BASA50_004858</name>
</gene>
<reference evidence="3 4" key="1">
    <citation type="submission" date="2021-02" db="EMBL/GenBank/DDBJ databases">
        <title>Variation within the Batrachochytrium salamandrivorans European outbreak.</title>
        <authorList>
            <person name="Kelly M."/>
            <person name="Pasmans F."/>
            <person name="Shea T.P."/>
            <person name="Munoz J.F."/>
            <person name="Carranza S."/>
            <person name="Cuomo C.A."/>
            <person name="Martel A."/>
        </authorList>
    </citation>
    <scope>NUCLEOTIDE SEQUENCE [LARGE SCALE GENOMIC DNA]</scope>
    <source>
        <strain evidence="3 4">AMFP18/2</strain>
    </source>
</reference>
<feature type="compositionally biased region" description="Polar residues" evidence="1">
    <location>
        <begin position="345"/>
        <end position="355"/>
    </location>
</feature>
<feature type="compositionally biased region" description="Basic and acidic residues" evidence="1">
    <location>
        <begin position="44"/>
        <end position="64"/>
    </location>
</feature>
<feature type="compositionally biased region" description="Basic and acidic residues" evidence="1">
    <location>
        <begin position="290"/>
        <end position="306"/>
    </location>
</feature>
<evidence type="ECO:0000313" key="4">
    <source>
        <dbReference type="Proteomes" id="UP001648503"/>
    </source>
</evidence>
<feature type="compositionally biased region" description="Polar residues" evidence="1">
    <location>
        <begin position="179"/>
        <end position="195"/>
    </location>
</feature>
<feature type="region of interest" description="Disordered" evidence="1">
    <location>
        <begin position="20"/>
        <end position="428"/>
    </location>
</feature>
<evidence type="ECO:0000313" key="3">
    <source>
        <dbReference type="EMBL" id="KAH6596864.1"/>
    </source>
</evidence>
<organism evidence="3 4">
    <name type="scientific">Batrachochytrium salamandrivorans</name>
    <dbReference type="NCBI Taxonomy" id="1357716"/>
    <lineage>
        <taxon>Eukaryota</taxon>
        <taxon>Fungi</taxon>
        <taxon>Fungi incertae sedis</taxon>
        <taxon>Chytridiomycota</taxon>
        <taxon>Chytridiomycota incertae sedis</taxon>
        <taxon>Chytridiomycetes</taxon>
        <taxon>Rhizophydiales</taxon>
        <taxon>Rhizophydiales incertae sedis</taxon>
        <taxon>Batrachochytrium</taxon>
    </lineage>
</organism>
<keyword evidence="4" id="KW-1185">Reference proteome</keyword>
<feature type="signal peptide" evidence="2">
    <location>
        <begin position="1"/>
        <end position="20"/>
    </location>
</feature>
<dbReference type="Proteomes" id="UP001648503">
    <property type="component" value="Unassembled WGS sequence"/>
</dbReference>
<protein>
    <submittedName>
        <fullName evidence="3">Uncharacterized protein</fullName>
    </submittedName>
</protein>
<proteinExistence type="predicted"/>
<keyword evidence="2" id="KW-0732">Signal</keyword>
<feature type="compositionally biased region" description="Acidic residues" evidence="1">
    <location>
        <begin position="382"/>
        <end position="400"/>
    </location>
</feature>
<comment type="caution">
    <text evidence="3">The sequence shown here is derived from an EMBL/GenBank/DDBJ whole genome shotgun (WGS) entry which is preliminary data.</text>
</comment>
<feature type="chain" id="PRO_5046813185" evidence="2">
    <location>
        <begin position="21"/>
        <end position="611"/>
    </location>
</feature>